<keyword evidence="5 6" id="KW-0472">Membrane</keyword>
<protein>
    <submittedName>
        <fullName evidence="8">Type IV secretion system DNA-binding domain-containing protein</fullName>
    </submittedName>
</protein>
<dbReference type="GO" id="GO:0005886">
    <property type="term" value="C:plasma membrane"/>
    <property type="evidence" value="ECO:0007669"/>
    <property type="project" value="UniProtKB-SubCell"/>
</dbReference>
<reference evidence="8" key="2">
    <citation type="submission" date="2021-04" db="EMBL/GenBank/DDBJ databases">
        <authorList>
            <person name="Liu J."/>
        </authorList>
    </citation>
    <scope>NUCLEOTIDE SEQUENCE</scope>
    <source>
        <strain evidence="8">BAD-6</strain>
    </source>
</reference>
<dbReference type="EMBL" id="JAGSND010000002">
    <property type="protein sequence ID" value="MBR0597042.1"/>
    <property type="molecule type" value="Genomic_DNA"/>
</dbReference>
<dbReference type="PANTHER" id="PTHR37937:SF1">
    <property type="entry name" value="CONJUGATIVE TRANSFER: DNA TRANSPORT"/>
    <property type="match status" value="1"/>
</dbReference>
<dbReference type="Proteomes" id="UP000675664">
    <property type="component" value="Unassembled WGS sequence"/>
</dbReference>
<dbReference type="InterPro" id="IPR027417">
    <property type="entry name" value="P-loop_NTPase"/>
</dbReference>
<keyword evidence="8" id="KW-0238">DNA-binding</keyword>
<name>A0A8J7VXT5_9FIRM</name>
<feature type="domain" description="TraD/TraG TraM recognition site" evidence="7">
    <location>
        <begin position="427"/>
        <end position="544"/>
    </location>
</feature>
<dbReference type="InterPro" id="IPR051539">
    <property type="entry name" value="T4SS-coupling_protein"/>
</dbReference>
<keyword evidence="9" id="KW-1185">Reference proteome</keyword>
<evidence type="ECO:0000256" key="5">
    <source>
        <dbReference type="ARBA" id="ARBA00023136"/>
    </source>
</evidence>
<organism evidence="8 9">
    <name type="scientific">Sinanaerobacter chloroacetimidivorans</name>
    <dbReference type="NCBI Taxonomy" id="2818044"/>
    <lineage>
        <taxon>Bacteria</taxon>
        <taxon>Bacillati</taxon>
        <taxon>Bacillota</taxon>
        <taxon>Clostridia</taxon>
        <taxon>Peptostreptococcales</taxon>
        <taxon>Anaerovoracaceae</taxon>
        <taxon>Sinanaerobacter</taxon>
    </lineage>
</organism>
<gene>
    <name evidence="8" type="ORF">KCX82_04075</name>
</gene>
<evidence type="ECO:0000256" key="6">
    <source>
        <dbReference type="SAM" id="Phobius"/>
    </source>
</evidence>
<evidence type="ECO:0000256" key="4">
    <source>
        <dbReference type="ARBA" id="ARBA00022989"/>
    </source>
</evidence>
<feature type="transmembrane region" description="Helical" evidence="6">
    <location>
        <begin position="109"/>
        <end position="133"/>
    </location>
</feature>
<reference evidence="8" key="1">
    <citation type="submission" date="2021-04" db="EMBL/GenBank/DDBJ databases">
        <title>Sinoanaerobacter chloroacetimidivorans sp. nov., an obligate anaerobic bacterium isolated from anaerobic sludge.</title>
        <authorList>
            <person name="Bao Y."/>
        </authorList>
    </citation>
    <scope>NUCLEOTIDE SEQUENCE</scope>
    <source>
        <strain evidence="8">BAD-6</strain>
    </source>
</reference>
<comment type="caution">
    <text evidence="8">The sequence shown here is derived from an EMBL/GenBank/DDBJ whole genome shotgun (WGS) entry which is preliminary data.</text>
</comment>
<feature type="transmembrane region" description="Helical" evidence="6">
    <location>
        <begin position="64"/>
        <end position="88"/>
    </location>
</feature>
<dbReference type="InterPro" id="IPR032689">
    <property type="entry name" value="TraG-D_C"/>
</dbReference>
<proteinExistence type="predicted"/>
<evidence type="ECO:0000256" key="1">
    <source>
        <dbReference type="ARBA" id="ARBA00004651"/>
    </source>
</evidence>
<dbReference type="Gene3D" id="3.40.50.300">
    <property type="entry name" value="P-loop containing nucleotide triphosphate hydrolases"/>
    <property type="match status" value="1"/>
</dbReference>
<dbReference type="SUPFAM" id="SSF52540">
    <property type="entry name" value="P-loop containing nucleoside triphosphate hydrolases"/>
    <property type="match status" value="1"/>
</dbReference>
<comment type="subcellular location">
    <subcellularLocation>
        <location evidence="1">Cell membrane</location>
        <topology evidence="1">Multi-pass membrane protein</topology>
    </subcellularLocation>
</comment>
<evidence type="ECO:0000256" key="2">
    <source>
        <dbReference type="ARBA" id="ARBA00022475"/>
    </source>
</evidence>
<sequence>MKTNNNTYMRQSTESMILKFRVAVMLAATLFSPIALILGGVLTITATKYLAPKYGHIKVKAISVGAMLIILVLTVTIVGSGGIEAVIVGQMQHISNNMASIFGTQEMKLFNWLFNPIPIILSTIAITGALIILEPASLEDRIIPKTVYKDIESSSKGFHGREYAVIGFSNNRQVTIPTKEGINCIAIGSTGCGKTSAVLNIAEAYVQNDNVTIIIDGKGDKGDFTFYDVIPKLCKKYSKKLYVVDMLDPYHTHRINTFKNCNETQIIDQIIGLSDWSEPHYKAQAADFWQVMVQLMELVDEPIDIHNVVRCSNKSTCLDLLAFAKKNGLIKNDEYSDWKRVIETNSKSAEDAIPRLGRFIRGTGGKMFSSEGLDLMDVYNENACILVLVDGQSYAEFAEIMGALIIQDCKKMISKINSMPQSERRKVLIICDEIQTYLSDDILSVFNKGRSAGIQAIAMCQSLSDLYCDDNEKLAHQIIGNSNVFLAYRQNDPGDAEELAKIMGTRDTIEMTSQTQGQDLSGMGTVKVVKSFKVPPDKIKELPQNVGYYYNKHFRINEKNANEPVRFSNRFVNYN</sequence>
<keyword evidence="4 6" id="KW-1133">Transmembrane helix</keyword>
<dbReference type="CDD" id="cd01127">
    <property type="entry name" value="TrwB_TraG_TraD_VirD4"/>
    <property type="match status" value="1"/>
</dbReference>
<evidence type="ECO:0000256" key="3">
    <source>
        <dbReference type="ARBA" id="ARBA00022692"/>
    </source>
</evidence>
<accession>A0A8J7VXT5</accession>
<keyword evidence="3 6" id="KW-0812">Transmembrane</keyword>
<dbReference type="AlphaFoldDB" id="A0A8J7VXT5"/>
<evidence type="ECO:0000313" key="8">
    <source>
        <dbReference type="EMBL" id="MBR0597042.1"/>
    </source>
</evidence>
<keyword evidence="2" id="KW-1003">Cell membrane</keyword>
<evidence type="ECO:0000259" key="7">
    <source>
        <dbReference type="Pfam" id="PF12696"/>
    </source>
</evidence>
<feature type="transmembrane region" description="Helical" evidence="6">
    <location>
        <begin position="20"/>
        <end position="44"/>
    </location>
</feature>
<dbReference type="Pfam" id="PF12696">
    <property type="entry name" value="TraG-D_C"/>
    <property type="match status" value="1"/>
</dbReference>
<dbReference type="GO" id="GO:0003677">
    <property type="term" value="F:DNA binding"/>
    <property type="evidence" value="ECO:0007669"/>
    <property type="project" value="UniProtKB-KW"/>
</dbReference>
<evidence type="ECO:0000313" key="9">
    <source>
        <dbReference type="Proteomes" id="UP000675664"/>
    </source>
</evidence>
<dbReference type="PANTHER" id="PTHR37937">
    <property type="entry name" value="CONJUGATIVE TRANSFER: DNA TRANSPORT"/>
    <property type="match status" value="1"/>
</dbReference>